<feature type="compositionally biased region" description="Basic and acidic residues" evidence="1">
    <location>
        <begin position="20"/>
        <end position="29"/>
    </location>
</feature>
<sequence>MMQNCHSDHRRNQHWNRTKNPHEKSDGKIESPQANRPESTSSDHCFLNLEHRNVTIGRGYEEICKNKEPCSLNKASKSHHEAAKKSYVFDGSSRRARVSIDDPALGDDGGIAPKPCSNKRA</sequence>
<evidence type="ECO:0000313" key="2">
    <source>
        <dbReference type="EMBL" id="CDP05965.1"/>
    </source>
</evidence>
<dbReference type="AlphaFoldDB" id="A0A068UBM5"/>
<dbReference type="PROSITE" id="PS50231">
    <property type="entry name" value="RICIN_B_LECTIN"/>
    <property type="match status" value="1"/>
</dbReference>
<keyword evidence="3" id="KW-1185">Reference proteome</keyword>
<gene>
    <name evidence="2" type="ORF">GSCOC_T00021295001</name>
</gene>
<feature type="compositionally biased region" description="Polar residues" evidence="1">
    <location>
        <begin position="32"/>
        <end position="43"/>
    </location>
</feature>
<dbReference type="Gramene" id="CDP05965">
    <property type="protein sequence ID" value="CDP05965"/>
    <property type="gene ID" value="GSCOC_T00021295001"/>
</dbReference>
<evidence type="ECO:0000313" key="3">
    <source>
        <dbReference type="Proteomes" id="UP000295252"/>
    </source>
</evidence>
<feature type="compositionally biased region" description="Basic residues" evidence="1">
    <location>
        <begin position="8"/>
        <end position="19"/>
    </location>
</feature>
<accession>A0A068UBM5</accession>
<name>A0A068UBM5_COFCA</name>
<proteinExistence type="predicted"/>
<dbReference type="InParanoid" id="A0A068UBM5"/>
<organism evidence="2 3">
    <name type="scientific">Coffea canephora</name>
    <name type="common">Robusta coffee</name>
    <dbReference type="NCBI Taxonomy" id="49390"/>
    <lineage>
        <taxon>Eukaryota</taxon>
        <taxon>Viridiplantae</taxon>
        <taxon>Streptophyta</taxon>
        <taxon>Embryophyta</taxon>
        <taxon>Tracheophyta</taxon>
        <taxon>Spermatophyta</taxon>
        <taxon>Magnoliopsida</taxon>
        <taxon>eudicotyledons</taxon>
        <taxon>Gunneridae</taxon>
        <taxon>Pentapetalae</taxon>
        <taxon>asterids</taxon>
        <taxon>lamiids</taxon>
        <taxon>Gentianales</taxon>
        <taxon>Rubiaceae</taxon>
        <taxon>Ixoroideae</taxon>
        <taxon>Gardenieae complex</taxon>
        <taxon>Bertiereae - Coffeeae clade</taxon>
        <taxon>Coffeeae</taxon>
        <taxon>Coffea</taxon>
    </lineage>
</organism>
<dbReference type="EMBL" id="HG739103">
    <property type="protein sequence ID" value="CDP05965.1"/>
    <property type="molecule type" value="Genomic_DNA"/>
</dbReference>
<feature type="region of interest" description="Disordered" evidence="1">
    <location>
        <begin position="1"/>
        <end position="45"/>
    </location>
</feature>
<protein>
    <submittedName>
        <fullName evidence="2">Uncharacterized protein</fullName>
    </submittedName>
</protein>
<reference evidence="3" key="1">
    <citation type="journal article" date="2014" name="Science">
        <title>The coffee genome provides insight into the convergent evolution of caffeine biosynthesis.</title>
        <authorList>
            <person name="Denoeud F."/>
            <person name="Carretero-Paulet L."/>
            <person name="Dereeper A."/>
            <person name="Droc G."/>
            <person name="Guyot R."/>
            <person name="Pietrella M."/>
            <person name="Zheng C."/>
            <person name="Alberti A."/>
            <person name="Anthony F."/>
            <person name="Aprea G."/>
            <person name="Aury J.M."/>
            <person name="Bento P."/>
            <person name="Bernard M."/>
            <person name="Bocs S."/>
            <person name="Campa C."/>
            <person name="Cenci A."/>
            <person name="Combes M.C."/>
            <person name="Crouzillat D."/>
            <person name="Da Silva C."/>
            <person name="Daddiego L."/>
            <person name="De Bellis F."/>
            <person name="Dussert S."/>
            <person name="Garsmeur O."/>
            <person name="Gayraud T."/>
            <person name="Guignon V."/>
            <person name="Jahn K."/>
            <person name="Jamilloux V."/>
            <person name="Joet T."/>
            <person name="Labadie K."/>
            <person name="Lan T."/>
            <person name="Leclercq J."/>
            <person name="Lepelley M."/>
            <person name="Leroy T."/>
            <person name="Li L.T."/>
            <person name="Librado P."/>
            <person name="Lopez L."/>
            <person name="Munoz A."/>
            <person name="Noel B."/>
            <person name="Pallavicini A."/>
            <person name="Perrotta G."/>
            <person name="Poncet V."/>
            <person name="Pot D."/>
            <person name="Priyono X."/>
            <person name="Rigoreau M."/>
            <person name="Rouard M."/>
            <person name="Rozas J."/>
            <person name="Tranchant-Dubreuil C."/>
            <person name="VanBuren R."/>
            <person name="Zhang Q."/>
            <person name="Andrade A.C."/>
            <person name="Argout X."/>
            <person name="Bertrand B."/>
            <person name="de Kochko A."/>
            <person name="Graziosi G."/>
            <person name="Henry R.J."/>
            <person name="Jayarama X."/>
            <person name="Ming R."/>
            <person name="Nagai C."/>
            <person name="Rounsley S."/>
            <person name="Sankoff D."/>
            <person name="Giuliano G."/>
            <person name="Albert V.A."/>
            <person name="Wincker P."/>
            <person name="Lashermes P."/>
        </authorList>
    </citation>
    <scope>NUCLEOTIDE SEQUENCE [LARGE SCALE GENOMIC DNA]</scope>
    <source>
        <strain evidence="3">cv. DH200-94</strain>
    </source>
</reference>
<dbReference type="Proteomes" id="UP000295252">
    <property type="component" value="Chromosome VII"/>
</dbReference>
<evidence type="ECO:0000256" key="1">
    <source>
        <dbReference type="SAM" id="MobiDB-lite"/>
    </source>
</evidence>
<feature type="region of interest" description="Disordered" evidence="1">
    <location>
        <begin position="99"/>
        <end position="121"/>
    </location>
</feature>